<dbReference type="InterPro" id="IPR050995">
    <property type="entry name" value="WD-F-box_domain-protein"/>
</dbReference>
<dbReference type="InterPro" id="IPR001680">
    <property type="entry name" value="WD40_rpt"/>
</dbReference>
<feature type="region of interest" description="Disordered" evidence="5">
    <location>
        <begin position="228"/>
        <end position="253"/>
    </location>
</feature>
<dbReference type="PRINTS" id="PR00320">
    <property type="entry name" value="GPROTEINBRPT"/>
</dbReference>
<protein>
    <recommendedName>
        <fullName evidence="7">Sperm-associated antigen 16 protein</fullName>
    </recommendedName>
</protein>
<dbReference type="SMART" id="SM00320">
    <property type="entry name" value="WD40"/>
    <property type="match status" value="7"/>
</dbReference>
<feature type="repeat" description="WD" evidence="3">
    <location>
        <begin position="281"/>
        <end position="322"/>
    </location>
</feature>
<sequence length="566" mass="64004">MDDPEFLAEQQYLDDDENFKYDLVSDDLEGDDDGANDDIVDAFTTIKYNNEQYEATQPLSHSITEVRPSVVDDFIRNFLIKAGMKTTLDTFNTEWYELQSKGKLPNELSVIVPDLYLRNEDLDQQARQLREQVEKAAEVAHRAQATWDKFRRERDFHRMHHKRVVQEKEKLINDIKRLRNHMRSYEPAIEELKFRHQAAIKEKMLIRLERDRLKTRVKALEEQIALIQNPPVPDDTPPKRKATRSVRKHAVFPADDPGSNPFLNMEFDTTAFETFQVKKSYKGHLNSISCAAFHPKKPIFATGSDDQTWRLWNLADCEVVMAGEGHTSWLSSLHFHPHGSHLSTSSGDGTVKIWEFANGKNTHTFTDHTQAVWGSEFHPAGDFVASCSMDHTVRIWDLIAGKCKQTLRGHVDSVNACCWQPFTANVCSASGDKTVSVWDGRTGLCVQTLYGHSNSVNHLKINNRGDIIISADADGVVKVWDIRMVAELATIDAGKYPINQLTMDRGGHRALAASDDGTIKVLDLDNFTQVSELRGHEGAVQCVATASNDAFFISGSSDATFRIWGK</sequence>
<gene>
    <name evidence="6" type="ORF">SELO1098_LOCUS16928</name>
</gene>
<feature type="repeat" description="WD" evidence="3">
    <location>
        <begin position="449"/>
        <end position="490"/>
    </location>
</feature>
<dbReference type="Pfam" id="PF00400">
    <property type="entry name" value="WD40"/>
    <property type="match status" value="6"/>
</dbReference>
<name>A0A7S3H8H8_9STRA</name>
<evidence type="ECO:0000256" key="3">
    <source>
        <dbReference type="PROSITE-ProRule" id="PRU00221"/>
    </source>
</evidence>
<feature type="coiled-coil region" evidence="4">
    <location>
        <begin position="112"/>
        <end position="223"/>
    </location>
</feature>
<feature type="repeat" description="WD" evidence="3">
    <location>
        <begin position="407"/>
        <end position="448"/>
    </location>
</feature>
<feature type="repeat" description="WD" evidence="3">
    <location>
        <begin position="533"/>
        <end position="566"/>
    </location>
</feature>
<dbReference type="PANTHER" id="PTHR14604:SF3">
    <property type="entry name" value="SPERM-ASSOCIATED ANTIGEN 16 PROTEIN"/>
    <property type="match status" value="1"/>
</dbReference>
<dbReference type="CDD" id="cd00200">
    <property type="entry name" value="WD40"/>
    <property type="match status" value="1"/>
</dbReference>
<keyword evidence="1 3" id="KW-0853">WD repeat</keyword>
<evidence type="ECO:0000256" key="4">
    <source>
        <dbReference type="SAM" id="Coils"/>
    </source>
</evidence>
<dbReference type="PROSITE" id="PS00678">
    <property type="entry name" value="WD_REPEATS_1"/>
    <property type="match status" value="3"/>
</dbReference>
<evidence type="ECO:0000256" key="1">
    <source>
        <dbReference type="ARBA" id="ARBA00022574"/>
    </source>
</evidence>
<keyword evidence="2" id="KW-0677">Repeat</keyword>
<dbReference type="InterPro" id="IPR019775">
    <property type="entry name" value="WD40_repeat_CS"/>
</dbReference>
<proteinExistence type="predicted"/>
<dbReference type="PROSITE" id="PS50294">
    <property type="entry name" value="WD_REPEATS_REGION"/>
    <property type="match status" value="6"/>
</dbReference>
<keyword evidence="4" id="KW-0175">Coiled coil</keyword>
<evidence type="ECO:0000256" key="2">
    <source>
        <dbReference type="ARBA" id="ARBA00022737"/>
    </source>
</evidence>
<dbReference type="Gene3D" id="2.130.10.10">
    <property type="entry name" value="YVTN repeat-like/Quinoprotein amine dehydrogenase"/>
    <property type="match status" value="2"/>
</dbReference>
<evidence type="ECO:0008006" key="7">
    <source>
        <dbReference type="Google" id="ProtNLM"/>
    </source>
</evidence>
<dbReference type="PANTHER" id="PTHR14604">
    <property type="entry name" value="WD40 REPEAT PF20"/>
    <property type="match status" value="1"/>
</dbReference>
<dbReference type="InterPro" id="IPR020472">
    <property type="entry name" value="WD40_PAC1"/>
</dbReference>
<reference evidence="6" key="1">
    <citation type="submission" date="2021-01" db="EMBL/GenBank/DDBJ databases">
        <authorList>
            <person name="Corre E."/>
            <person name="Pelletier E."/>
            <person name="Niang G."/>
            <person name="Scheremetjew M."/>
            <person name="Finn R."/>
            <person name="Kale V."/>
            <person name="Holt S."/>
            <person name="Cochrane G."/>
            <person name="Meng A."/>
            <person name="Brown T."/>
            <person name="Cohen L."/>
        </authorList>
    </citation>
    <scope>NUCLEOTIDE SEQUENCE</scope>
    <source>
        <strain evidence="6">CCAP 955/1</strain>
    </source>
</reference>
<feature type="compositionally biased region" description="Basic residues" evidence="5">
    <location>
        <begin position="239"/>
        <end position="250"/>
    </location>
</feature>
<feature type="repeat" description="WD" evidence="3">
    <location>
        <begin position="323"/>
        <end position="364"/>
    </location>
</feature>
<feature type="repeat" description="WD" evidence="3">
    <location>
        <begin position="365"/>
        <end position="406"/>
    </location>
</feature>
<dbReference type="InterPro" id="IPR036322">
    <property type="entry name" value="WD40_repeat_dom_sf"/>
</dbReference>
<evidence type="ECO:0000256" key="5">
    <source>
        <dbReference type="SAM" id="MobiDB-lite"/>
    </source>
</evidence>
<dbReference type="SUPFAM" id="SSF50978">
    <property type="entry name" value="WD40 repeat-like"/>
    <property type="match status" value="1"/>
</dbReference>
<evidence type="ECO:0000313" key="6">
    <source>
        <dbReference type="EMBL" id="CAE0288085.1"/>
    </source>
</evidence>
<dbReference type="AlphaFoldDB" id="A0A7S3H8H8"/>
<dbReference type="PROSITE" id="PS50082">
    <property type="entry name" value="WD_REPEATS_2"/>
    <property type="match status" value="6"/>
</dbReference>
<organism evidence="6">
    <name type="scientific">Spumella elongata</name>
    <dbReference type="NCBI Taxonomy" id="89044"/>
    <lineage>
        <taxon>Eukaryota</taxon>
        <taxon>Sar</taxon>
        <taxon>Stramenopiles</taxon>
        <taxon>Ochrophyta</taxon>
        <taxon>Chrysophyceae</taxon>
        <taxon>Chromulinales</taxon>
        <taxon>Chromulinaceae</taxon>
        <taxon>Spumella</taxon>
    </lineage>
</organism>
<dbReference type="EMBL" id="HBIC01033276">
    <property type="protein sequence ID" value="CAE0288085.1"/>
    <property type="molecule type" value="Transcribed_RNA"/>
</dbReference>
<dbReference type="InterPro" id="IPR015943">
    <property type="entry name" value="WD40/YVTN_repeat-like_dom_sf"/>
</dbReference>
<accession>A0A7S3H8H8</accession>